<sequence>MRPGPLQPLDRRPVAMTVSTLAPADPWAVSEYDFPATEPIAVQTRFLLNWAILAPSSHNTQPWQFAVDGSRIHVFADPSRWLRYADPDRRELFVSIGCAIENILVAAAYLDFEVTVHWAPDLSSHASTTGEDLIRVATLHVDADGSADVDRAELFPAIVDRHTNHEPYEDRPVPDGVLSTLEWYAGDDMRLWMTDDESIRASVYAMMARANAMQFVDREWREELAECIGEGAFGTPWLMSKIGQLAVTYLDLSDSTTAKDRERLDSAPVLAALATHADTPKAQVRAGQALERIWLAATLRGLQLQPMNQLLQIPVLKNDLRLLLPDPAMHPQITFRLGYGEPERSHTPRRSLDEVMIEPKASQMPA</sequence>
<dbReference type="NCBIfam" id="NF047509">
    <property type="entry name" value="Rv3131_FMN_oxido"/>
    <property type="match status" value="1"/>
</dbReference>
<dbReference type="SUPFAM" id="SSF55469">
    <property type="entry name" value="FMN-dependent nitroreductase-like"/>
    <property type="match status" value="2"/>
</dbReference>
<dbReference type="EMBL" id="PDEQ01000008">
    <property type="protein sequence ID" value="PEN12272.1"/>
    <property type="molecule type" value="Genomic_DNA"/>
</dbReference>
<dbReference type="AlphaFoldDB" id="A0A2A8CUL6"/>
<evidence type="ECO:0000313" key="1">
    <source>
        <dbReference type="EMBL" id="PEN12272.1"/>
    </source>
</evidence>
<reference evidence="1 2" key="1">
    <citation type="submission" date="2017-10" db="EMBL/GenBank/DDBJ databases">
        <title>Draft genome of Longibacter Salinarum.</title>
        <authorList>
            <person name="Goh K.M."/>
            <person name="Shamsir M.S."/>
            <person name="Lim S.W."/>
        </authorList>
    </citation>
    <scope>NUCLEOTIDE SEQUENCE [LARGE SCALE GENOMIC DNA]</scope>
    <source>
        <strain evidence="1 2">KCTC 52045</strain>
    </source>
</reference>
<dbReference type="PANTHER" id="PTHR23026">
    <property type="entry name" value="NADPH NITROREDUCTASE"/>
    <property type="match status" value="1"/>
</dbReference>
<proteinExistence type="predicted"/>
<comment type="caution">
    <text evidence="1">The sequence shown here is derived from an EMBL/GenBank/DDBJ whole genome shotgun (WGS) entry which is preliminary data.</text>
</comment>
<dbReference type="Gene3D" id="3.40.109.30">
    <property type="entry name" value="putative nitroreductase (tm1586), domain 2"/>
    <property type="match status" value="1"/>
</dbReference>
<dbReference type="OrthoDB" id="5149792at2"/>
<dbReference type="GO" id="GO:0016491">
    <property type="term" value="F:oxidoreductase activity"/>
    <property type="evidence" value="ECO:0007669"/>
    <property type="project" value="InterPro"/>
</dbReference>
<protein>
    <submittedName>
        <fullName evidence="1">Nitroreductase</fullName>
    </submittedName>
</protein>
<dbReference type="InterPro" id="IPR000415">
    <property type="entry name" value="Nitroreductase-like"/>
</dbReference>
<dbReference type="Proteomes" id="UP000220102">
    <property type="component" value="Unassembled WGS sequence"/>
</dbReference>
<accession>A0A2A8CUL6</accession>
<keyword evidence="2" id="KW-1185">Reference proteome</keyword>
<dbReference type="Gene3D" id="3.40.109.10">
    <property type="entry name" value="NADH Oxidase"/>
    <property type="match status" value="1"/>
</dbReference>
<evidence type="ECO:0000313" key="2">
    <source>
        <dbReference type="Proteomes" id="UP000220102"/>
    </source>
</evidence>
<name>A0A2A8CUL6_9BACT</name>
<dbReference type="InterPro" id="IPR050627">
    <property type="entry name" value="Nitroreductase/BluB"/>
</dbReference>
<organism evidence="1 2">
    <name type="scientific">Longibacter salinarum</name>
    <dbReference type="NCBI Taxonomy" id="1850348"/>
    <lineage>
        <taxon>Bacteria</taxon>
        <taxon>Pseudomonadati</taxon>
        <taxon>Rhodothermota</taxon>
        <taxon>Rhodothermia</taxon>
        <taxon>Rhodothermales</taxon>
        <taxon>Salisaetaceae</taxon>
        <taxon>Longibacter</taxon>
    </lineage>
</organism>
<dbReference type="PANTHER" id="PTHR23026:SF123">
    <property type="entry name" value="NAD(P)H NITROREDUCTASE RV3131-RELATED"/>
    <property type="match status" value="1"/>
</dbReference>
<gene>
    <name evidence="1" type="ORF">CRI94_14660</name>
</gene>